<dbReference type="GO" id="GO:0005737">
    <property type="term" value="C:cytoplasm"/>
    <property type="evidence" value="ECO:0007669"/>
    <property type="project" value="TreeGrafter"/>
</dbReference>
<dbReference type="CDD" id="cd19078">
    <property type="entry name" value="AKR_AKR13C1_2"/>
    <property type="match status" value="1"/>
</dbReference>
<name>A0A495WL16_9BACT</name>
<dbReference type="PANTHER" id="PTHR43625">
    <property type="entry name" value="AFLATOXIN B1 ALDEHYDE REDUCTASE"/>
    <property type="match status" value="1"/>
</dbReference>
<dbReference type="InterPro" id="IPR050791">
    <property type="entry name" value="Aldo-Keto_reductase"/>
</dbReference>
<keyword evidence="4" id="KW-1185">Reference proteome</keyword>
<dbReference type="Pfam" id="PF00248">
    <property type="entry name" value="Aldo_ket_red"/>
    <property type="match status" value="1"/>
</dbReference>
<dbReference type="AlphaFoldDB" id="A0A495WL16"/>
<dbReference type="GO" id="GO:0016491">
    <property type="term" value="F:oxidoreductase activity"/>
    <property type="evidence" value="ECO:0007669"/>
    <property type="project" value="UniProtKB-KW"/>
</dbReference>
<feature type="domain" description="NADP-dependent oxidoreductase" evidence="2">
    <location>
        <begin position="77"/>
        <end position="372"/>
    </location>
</feature>
<evidence type="ECO:0000313" key="3">
    <source>
        <dbReference type="EMBL" id="RKT61333.1"/>
    </source>
</evidence>
<reference evidence="3 4" key="1">
    <citation type="submission" date="2018-10" db="EMBL/GenBank/DDBJ databases">
        <title>Genomic Encyclopedia of Archaeal and Bacterial Type Strains, Phase II (KMG-II): from individual species to whole genera.</title>
        <authorList>
            <person name="Goeker M."/>
        </authorList>
    </citation>
    <scope>NUCLEOTIDE SEQUENCE [LARGE SCALE GENOMIC DNA]</scope>
    <source>
        <strain evidence="3 4">NSB1</strain>
    </source>
</reference>
<protein>
    <submittedName>
        <fullName evidence="3">Aryl-alcohol dehydrogenase-like predicted oxidoreductase</fullName>
    </submittedName>
</protein>
<accession>A0A495WL16</accession>
<dbReference type="InterPro" id="IPR023210">
    <property type="entry name" value="NADP_OxRdtase_dom"/>
</dbReference>
<dbReference type="PANTHER" id="PTHR43625:SF77">
    <property type="entry name" value="ALDO-KETO REDUCTASE"/>
    <property type="match status" value="1"/>
</dbReference>
<evidence type="ECO:0000259" key="2">
    <source>
        <dbReference type="Pfam" id="PF00248"/>
    </source>
</evidence>
<sequence>MKTEQNNEMSRRSFLKRTILTGTAICVTPTLEKVTAAERAIAGKSSTSVTTFPASMAAVRMQRTLGSGKAAFTVSAMGYGCMGLNHNRSQYPSKDKEIALVREAVERGVTLFDTAESYGYHINEKLVGEALKGYTDRVFVSSKFGHKFVNGVQVKTEEDSTPANIRHVCENSLRNLGVETLGMFYQHRIDPNTPIEIVAETCSELIKEGKILHWGMCEVNTETIRRAHKVCPVTAIQSEYHFMHRAVEENGILALCEELGIGFVPYSPLNRGFLGGMINEYTQFDTTNDNRQTLPRFQPEAIRANYRIVEVLNAFGRTRGITPAQVTLAWLMNKKPFIVPIPGTTKLSHLEENLRTCDIVFSAEEMTELEKAVAAIPVIGSRYDALQESKIQK</sequence>
<dbReference type="InterPro" id="IPR036812">
    <property type="entry name" value="NAD(P)_OxRdtase_dom_sf"/>
</dbReference>
<dbReference type="GeneID" id="92927533"/>
<dbReference type="RefSeq" id="WP_022600609.1">
    <property type="nucleotide sequence ID" value="NZ_KI440785.1"/>
</dbReference>
<gene>
    <name evidence="3" type="ORF">BC742_0378</name>
</gene>
<dbReference type="InterPro" id="IPR006311">
    <property type="entry name" value="TAT_signal"/>
</dbReference>
<dbReference type="PROSITE" id="PS51318">
    <property type="entry name" value="TAT"/>
    <property type="match status" value="1"/>
</dbReference>
<evidence type="ECO:0000313" key="4">
    <source>
        <dbReference type="Proteomes" id="UP000269493"/>
    </source>
</evidence>
<dbReference type="Proteomes" id="UP000269493">
    <property type="component" value="Unassembled WGS sequence"/>
</dbReference>
<dbReference type="Gene3D" id="3.20.20.100">
    <property type="entry name" value="NADP-dependent oxidoreductase domain"/>
    <property type="match status" value="1"/>
</dbReference>
<organism evidence="3 4">
    <name type="scientific">Coprobacter fastidiosus NSB1 = JCM 33896</name>
    <dbReference type="NCBI Taxonomy" id="1349822"/>
    <lineage>
        <taxon>Bacteria</taxon>
        <taxon>Pseudomonadati</taxon>
        <taxon>Bacteroidota</taxon>
        <taxon>Bacteroidia</taxon>
        <taxon>Bacteroidales</taxon>
        <taxon>Barnesiellaceae</taxon>
        <taxon>Coprobacter</taxon>
    </lineage>
</organism>
<comment type="caution">
    <text evidence="3">The sequence shown here is derived from an EMBL/GenBank/DDBJ whole genome shotgun (WGS) entry which is preliminary data.</text>
</comment>
<keyword evidence="1" id="KW-0560">Oxidoreductase</keyword>
<evidence type="ECO:0000256" key="1">
    <source>
        <dbReference type="ARBA" id="ARBA00023002"/>
    </source>
</evidence>
<dbReference type="EMBL" id="RBXN01000001">
    <property type="protein sequence ID" value="RKT61333.1"/>
    <property type="molecule type" value="Genomic_DNA"/>
</dbReference>
<dbReference type="SUPFAM" id="SSF51430">
    <property type="entry name" value="NAD(P)-linked oxidoreductase"/>
    <property type="match status" value="1"/>
</dbReference>
<proteinExistence type="predicted"/>